<feature type="transmembrane region" description="Helical" evidence="1">
    <location>
        <begin position="12"/>
        <end position="35"/>
    </location>
</feature>
<evidence type="ECO:0000313" key="4">
    <source>
        <dbReference type="Proteomes" id="UP000030451"/>
    </source>
</evidence>
<dbReference type="OrthoDB" id="8988761at2"/>
<dbReference type="PROSITE" id="PS50234">
    <property type="entry name" value="VWFA"/>
    <property type="match status" value="1"/>
</dbReference>
<dbReference type="SUPFAM" id="SSF53300">
    <property type="entry name" value="vWA-like"/>
    <property type="match status" value="1"/>
</dbReference>
<dbReference type="InterPro" id="IPR036465">
    <property type="entry name" value="vWFA_dom_sf"/>
</dbReference>
<dbReference type="RefSeq" id="WP_038137763.1">
    <property type="nucleotide sequence ID" value="NZ_JRWP01000026.1"/>
</dbReference>
<dbReference type="STRING" id="379097.SE23_08740"/>
<dbReference type="Gene3D" id="3.40.50.410">
    <property type="entry name" value="von Willebrand factor, type A domain"/>
    <property type="match status" value="1"/>
</dbReference>
<protein>
    <submittedName>
        <fullName evidence="3">Pilus assembly protein TadG</fullName>
    </submittedName>
</protein>
<accession>A0A0A5HS12</accession>
<evidence type="ECO:0000259" key="2">
    <source>
        <dbReference type="PROSITE" id="PS50234"/>
    </source>
</evidence>
<dbReference type="Proteomes" id="UP000030451">
    <property type="component" value="Unassembled WGS sequence"/>
</dbReference>
<comment type="caution">
    <text evidence="3">The sequence shown here is derived from an EMBL/GenBank/DDBJ whole genome shotgun (WGS) entry which is preliminary data.</text>
</comment>
<reference evidence="3 4" key="1">
    <citation type="submission" date="2014-10" db="EMBL/GenBank/DDBJ databases">
        <title>Genome sequencing of Vibrio sinaloensis T08.</title>
        <authorList>
            <person name="Chan K.-G."/>
            <person name="Mohamad N.I."/>
        </authorList>
    </citation>
    <scope>NUCLEOTIDE SEQUENCE [LARGE SCALE GENOMIC DNA]</scope>
    <source>
        <strain evidence="3 4">T08</strain>
    </source>
</reference>
<organism evidence="3 4">
    <name type="scientific">Photobacterium sp. (strain ATCC 43367)</name>
    <dbReference type="NCBI Taxonomy" id="379097"/>
    <lineage>
        <taxon>Bacteria</taxon>
        <taxon>Pseudomonadati</taxon>
        <taxon>Pseudomonadota</taxon>
        <taxon>Gammaproteobacteria</taxon>
        <taxon>Vibrionales</taxon>
        <taxon>Vibrionaceae</taxon>
        <taxon>Vibrio</taxon>
        <taxon>Vibrio oreintalis group</taxon>
    </lineage>
</organism>
<gene>
    <name evidence="3" type="ORF">NM06_12895</name>
</gene>
<feature type="domain" description="VWFA" evidence="2">
    <location>
        <begin position="328"/>
        <end position="457"/>
    </location>
</feature>
<keyword evidence="1" id="KW-0472">Membrane</keyword>
<dbReference type="EMBL" id="JRWP01000026">
    <property type="protein sequence ID" value="KGY08352.1"/>
    <property type="molecule type" value="Genomic_DNA"/>
</dbReference>
<name>A0A0A5HS12_PHOS4</name>
<keyword evidence="1" id="KW-0812">Transmembrane</keyword>
<keyword evidence="1" id="KW-1133">Transmembrane helix</keyword>
<dbReference type="InterPro" id="IPR002035">
    <property type="entry name" value="VWF_A"/>
</dbReference>
<sequence length="461" mass="52193">MKTFSFKQRGVISVAAALFLTGMLTFFTFVLVVIVSSITDSRLSMLADSILYSASDSYSAEQDAQQLLNTNLNNESSGLKRPSATLQKGENHASITVKGTLDLEQLAMTEQLHSGDIEIKHDAKSQLHQTTLEIAVMLDVSASMMNQPMDQALKGLRDFADILYAQERRNLSKTVSLIPATGYVNIGFRPHFFKPSNIRIPRGLRPLSSEMRWKDLMDERLPDRWRGATCTQLPEVQAKLSNPSAMTPTWIRNLEAGPERQNLKPVLSTSAPPAIEKFQDGTPLLSFYPKDNHDPYRPDWFHLLALFDNADCGVSKVIPFMANHKEFVKGLKTIYPEMNTNNAEGIMWAWRLLSPEWRGKWDKKKAQLPRDYEHPNNRKVLILFTDGDHLIDPAMRDRKQVSLCREIKRKGVEIIAIDFNNRSESMRSCASPGKYFPANNRTIRGVLQQVATTLNEIELVE</sequence>
<evidence type="ECO:0000256" key="1">
    <source>
        <dbReference type="SAM" id="Phobius"/>
    </source>
</evidence>
<dbReference type="AlphaFoldDB" id="A0A0A5HS12"/>
<evidence type="ECO:0000313" key="3">
    <source>
        <dbReference type="EMBL" id="KGY08352.1"/>
    </source>
</evidence>
<proteinExistence type="predicted"/>